<protein>
    <recommendedName>
        <fullName evidence="3">DUF1080 domain-containing protein</fullName>
    </recommendedName>
</protein>
<dbReference type="EMBL" id="CP158568">
    <property type="protein sequence ID" value="XBY46486.1"/>
    <property type="molecule type" value="Genomic_DNA"/>
</dbReference>
<dbReference type="AlphaFoldDB" id="A0AAU7XFY2"/>
<accession>A0AAU7XFY2</accession>
<dbReference type="KEGG" id="mflg:ABS361_09885"/>
<evidence type="ECO:0000256" key="1">
    <source>
        <dbReference type="SAM" id="MobiDB-lite"/>
    </source>
</evidence>
<gene>
    <name evidence="2" type="ORF">ABS361_09885</name>
</gene>
<name>A0AAU7XFY2_9HYPH</name>
<sequence>MSIRAMNMPSAMARKPRKRPVSPTVRRSKVHPPEFDAALRAENTRPTGDTPRRPAEFASRSARWPAHRSRVPQNPIRHAAARRSPSVRMAGRELPVAKLVAPAPQPQRRACARRGGKSRFVVAIGFRSLAEPAEFGELERRTAQLRQFSIGFCPCGSYGLRTVQPEDCQMTRSFPSLALGAALAFTALVSPALAQVKPFGPGFDGWAFTATLEANGVTNCRATRRVGGRDDILALKTDRKDYVSVRAEDRKGRWPGSFIVPFREPNNGQQHDGTAAADGKRLWMMVDRNFIEVLAQRGGFDLYLGGTEDNDKVPLGNQATKAFIRLKECIVANGG</sequence>
<evidence type="ECO:0000313" key="2">
    <source>
        <dbReference type="EMBL" id="XBY46486.1"/>
    </source>
</evidence>
<feature type="region of interest" description="Disordered" evidence="1">
    <location>
        <begin position="1"/>
        <end position="71"/>
    </location>
</feature>
<reference evidence="2" key="1">
    <citation type="submission" date="2024-06" db="EMBL/GenBank/DDBJ databases">
        <title>Methylostella associata gen. nov., sp. nov., a novel Ancalomicrobiaceae-affiliated facultatively methylotrophic bacteria that feed on methanotrophs of the genus Methylococcus.</title>
        <authorList>
            <person name="Saltykova V."/>
            <person name="Danilova O.V."/>
            <person name="Oshkin I.Y."/>
            <person name="Belova S.E."/>
            <person name="Pimenov N.V."/>
            <person name="Dedysh S.N."/>
        </authorList>
    </citation>
    <scope>NUCLEOTIDE SEQUENCE</scope>
    <source>
        <strain evidence="2">S20</strain>
    </source>
</reference>
<proteinExistence type="predicted"/>
<evidence type="ECO:0008006" key="3">
    <source>
        <dbReference type="Google" id="ProtNLM"/>
    </source>
</evidence>
<dbReference type="RefSeq" id="WP_407051580.1">
    <property type="nucleotide sequence ID" value="NZ_CP158568.1"/>
</dbReference>
<organism evidence="2">
    <name type="scientific">Methyloraptor flagellatus</name>
    <dbReference type="NCBI Taxonomy" id="3162530"/>
    <lineage>
        <taxon>Bacteria</taxon>
        <taxon>Pseudomonadati</taxon>
        <taxon>Pseudomonadota</taxon>
        <taxon>Alphaproteobacteria</taxon>
        <taxon>Hyphomicrobiales</taxon>
        <taxon>Ancalomicrobiaceae</taxon>
        <taxon>Methyloraptor</taxon>
    </lineage>
</organism>
<feature type="compositionally biased region" description="Basic and acidic residues" evidence="1">
    <location>
        <begin position="31"/>
        <end position="43"/>
    </location>
</feature>
<feature type="compositionally biased region" description="Basic residues" evidence="1">
    <location>
        <begin position="14"/>
        <end position="30"/>
    </location>
</feature>